<comment type="similarity">
    <text evidence="2">Belongs to the MscS (TC 1.A.23) family.</text>
</comment>
<evidence type="ECO:0000259" key="11">
    <source>
        <dbReference type="Pfam" id="PF12607"/>
    </source>
</evidence>
<dbReference type="InterPro" id="IPR006685">
    <property type="entry name" value="MscS_channel_2nd"/>
</dbReference>
<feature type="domain" description="DUF3772" evidence="11">
    <location>
        <begin position="132"/>
        <end position="179"/>
    </location>
</feature>
<dbReference type="Pfam" id="PF21082">
    <property type="entry name" value="MS_channel_3rd"/>
    <property type="match status" value="1"/>
</dbReference>
<dbReference type="GO" id="GO:0008381">
    <property type="term" value="F:mechanosensitive monoatomic ion channel activity"/>
    <property type="evidence" value="ECO:0007669"/>
    <property type="project" value="UniProtKB-ARBA"/>
</dbReference>
<dbReference type="InterPro" id="IPR049278">
    <property type="entry name" value="MS_channel_C"/>
</dbReference>
<evidence type="ECO:0000256" key="7">
    <source>
        <dbReference type="SAM" id="MobiDB-lite"/>
    </source>
</evidence>
<dbReference type="OrthoDB" id="9799209at2"/>
<feature type="transmembrane region" description="Helical" evidence="8">
    <location>
        <begin position="207"/>
        <end position="224"/>
    </location>
</feature>
<dbReference type="InterPro" id="IPR023408">
    <property type="entry name" value="MscS_beta-dom_sf"/>
</dbReference>
<feature type="transmembrane region" description="Helical" evidence="8">
    <location>
        <begin position="355"/>
        <end position="372"/>
    </location>
</feature>
<dbReference type="GO" id="GO:0005886">
    <property type="term" value="C:plasma membrane"/>
    <property type="evidence" value="ECO:0007669"/>
    <property type="project" value="UniProtKB-SubCell"/>
</dbReference>
<feature type="domain" description="Mechanosensitive ion channel MscS C-terminal" evidence="12">
    <location>
        <begin position="674"/>
        <end position="756"/>
    </location>
</feature>
<protein>
    <submittedName>
        <fullName evidence="13">Small-conductance mechanosensitive channel</fullName>
    </submittedName>
</protein>
<feature type="domain" description="Mechanosensitive ion channel MscS" evidence="10">
    <location>
        <begin position="599"/>
        <end position="666"/>
    </location>
</feature>
<accession>A0A521CX59</accession>
<dbReference type="PANTHER" id="PTHR30347">
    <property type="entry name" value="POTASSIUM CHANNEL RELATED"/>
    <property type="match status" value="1"/>
</dbReference>
<keyword evidence="3" id="KW-1003">Cell membrane</keyword>
<dbReference type="SUPFAM" id="SSF82689">
    <property type="entry name" value="Mechanosensitive channel protein MscS (YggB), C-terminal domain"/>
    <property type="match status" value="1"/>
</dbReference>
<dbReference type="PANTHER" id="PTHR30347:SF1">
    <property type="entry name" value="MECHANOSENSITIVE CHANNEL MSCK"/>
    <property type="match status" value="1"/>
</dbReference>
<evidence type="ECO:0000256" key="2">
    <source>
        <dbReference type="ARBA" id="ARBA00008017"/>
    </source>
</evidence>
<evidence type="ECO:0000256" key="5">
    <source>
        <dbReference type="ARBA" id="ARBA00022989"/>
    </source>
</evidence>
<dbReference type="InterPro" id="IPR052702">
    <property type="entry name" value="MscS-like_channel"/>
</dbReference>
<feature type="transmembrane region" description="Helical" evidence="8">
    <location>
        <begin position="464"/>
        <end position="488"/>
    </location>
</feature>
<organism evidence="13 14">
    <name type="scientific">Thalassovita litoralis</name>
    <dbReference type="NCBI Taxonomy" id="1010611"/>
    <lineage>
        <taxon>Bacteria</taxon>
        <taxon>Pseudomonadati</taxon>
        <taxon>Pseudomonadota</taxon>
        <taxon>Alphaproteobacteria</taxon>
        <taxon>Rhodobacterales</taxon>
        <taxon>Roseobacteraceae</taxon>
        <taxon>Thalassovita</taxon>
    </lineage>
</organism>
<dbReference type="Gene3D" id="2.30.30.60">
    <property type="match status" value="1"/>
</dbReference>
<dbReference type="InterPro" id="IPR011066">
    <property type="entry name" value="MscS_channel_C_sf"/>
</dbReference>
<feature type="transmembrane region" description="Helical" evidence="8">
    <location>
        <begin position="325"/>
        <end position="343"/>
    </location>
</feature>
<reference evidence="13 14" key="1">
    <citation type="submission" date="2017-05" db="EMBL/GenBank/DDBJ databases">
        <authorList>
            <person name="Varghese N."/>
            <person name="Submissions S."/>
        </authorList>
    </citation>
    <scope>NUCLEOTIDE SEQUENCE [LARGE SCALE GENOMIC DNA]</scope>
    <source>
        <strain evidence="13 14">DSM 29506</strain>
    </source>
</reference>
<evidence type="ECO:0000256" key="9">
    <source>
        <dbReference type="SAM" id="SignalP"/>
    </source>
</evidence>
<keyword evidence="14" id="KW-1185">Reference proteome</keyword>
<comment type="subcellular location">
    <subcellularLocation>
        <location evidence="1">Cell membrane</location>
        <topology evidence="1">Multi-pass membrane protein</topology>
    </subcellularLocation>
</comment>
<feature type="transmembrane region" description="Helical" evidence="8">
    <location>
        <begin position="282"/>
        <end position="300"/>
    </location>
</feature>
<keyword evidence="5 8" id="KW-1133">Transmembrane helix</keyword>
<evidence type="ECO:0000259" key="12">
    <source>
        <dbReference type="Pfam" id="PF21082"/>
    </source>
</evidence>
<evidence type="ECO:0000259" key="10">
    <source>
        <dbReference type="Pfam" id="PF00924"/>
    </source>
</evidence>
<sequence length="820" mass="88650">MRFFLSLWLALALAFIAPAGLVGAQVAPLSADSATQSAIDYDSWQATATRAEAALEAGKASNGALETLREEIAVWRDKFLAAQNTNKARIDTIQSQIATLGPVPEGGEAEDIANRRAELNAQLARLQAPVLAAEEAHSRAAGLIAEIDRIIRDRQAEALVSLGPSPLNPANWAVGLEELLNSFDMLWSETSRNWQNDVRQAEFRQNAPVAFGIALLGLLLILRGRKWFDRLATRVRRMSPRGVEVWHFLISLGKVLIPWVGILFVAQAIIETGFIGLRGSTLLNYLPIWGLSVLVVRWLADRLFPEGNGPALLLVEPSHRAEARYYATGLALLTMLATVANVLSEVGNFSPEAEAVIGFPIVCVVSLLLFRMGQFISRQIALAQSGDAEVGYRHRVTRLAFRAAQLVAVVGPLMWAVGYRNAASALVYPTVMTLILLGLVVVLQKLVSDIYRLVTRAEDEAQEALIPVLIGFLLTLATLPLLALIWGVRAAELLEIWTRFRAGFTIGDTTISPTDFIMFAVVFSLGYMLTRVIQGALRSSILPKTKIDAGGQTAIVSGLGYVGVVLSAIVAITSAGLDLSSIAIVAGALSVGIGFGLQNIVSNFVSGIILLIERPVAEGDWIEVGGKMGYVRDISVRSTRIETFDRTDLIVPNADLVSGTVTNYTRGNTIGRVIVPVGVAYGSDTRKIETVLREIAEAHPMIVLNPPPSVIFQGFGADSLNFEIRAILRDVNWSLSVKSDLNHEIARRFGEEGIEIPFAQRDIWLRNPEALTGAGKATAPVVPAEEASLRRDETVSPFRDLEVDDPASLAAGDAPEGDSK</sequence>
<dbReference type="SUPFAM" id="SSF82861">
    <property type="entry name" value="Mechanosensitive channel protein MscS (YggB), transmembrane region"/>
    <property type="match status" value="1"/>
</dbReference>
<dbReference type="AlphaFoldDB" id="A0A521CX59"/>
<dbReference type="Gene3D" id="3.30.70.100">
    <property type="match status" value="1"/>
</dbReference>
<feature type="transmembrane region" description="Helical" evidence="8">
    <location>
        <begin position="554"/>
        <end position="576"/>
    </location>
</feature>
<evidence type="ECO:0000256" key="3">
    <source>
        <dbReference type="ARBA" id="ARBA00022475"/>
    </source>
</evidence>
<feature type="transmembrane region" description="Helical" evidence="8">
    <location>
        <begin position="245"/>
        <end position="270"/>
    </location>
</feature>
<dbReference type="EMBL" id="FXTO01000008">
    <property type="protein sequence ID" value="SMO64029.1"/>
    <property type="molecule type" value="Genomic_DNA"/>
</dbReference>
<dbReference type="InterPro" id="IPR010920">
    <property type="entry name" value="LSM_dom_sf"/>
</dbReference>
<feature type="region of interest" description="Disordered" evidence="7">
    <location>
        <begin position="775"/>
        <end position="820"/>
    </location>
</feature>
<gene>
    <name evidence="13" type="ORF">SAMN06265173_10844</name>
</gene>
<evidence type="ECO:0000256" key="6">
    <source>
        <dbReference type="ARBA" id="ARBA00023136"/>
    </source>
</evidence>
<dbReference type="Pfam" id="PF00924">
    <property type="entry name" value="MS_channel_2nd"/>
    <property type="match status" value="1"/>
</dbReference>
<evidence type="ECO:0000256" key="1">
    <source>
        <dbReference type="ARBA" id="ARBA00004651"/>
    </source>
</evidence>
<feature type="transmembrane region" description="Helical" evidence="8">
    <location>
        <begin position="516"/>
        <end position="533"/>
    </location>
</feature>
<evidence type="ECO:0000256" key="8">
    <source>
        <dbReference type="SAM" id="Phobius"/>
    </source>
</evidence>
<feature type="transmembrane region" description="Helical" evidence="8">
    <location>
        <begin position="582"/>
        <end position="612"/>
    </location>
</feature>
<feature type="chain" id="PRO_5022225984" evidence="9">
    <location>
        <begin position="25"/>
        <end position="820"/>
    </location>
</feature>
<dbReference type="RefSeq" id="WP_142492972.1">
    <property type="nucleotide sequence ID" value="NZ_FXTO01000008.1"/>
</dbReference>
<dbReference type="Gene3D" id="1.10.287.1260">
    <property type="match status" value="1"/>
</dbReference>
<proteinExistence type="inferred from homology"/>
<evidence type="ECO:0000313" key="13">
    <source>
        <dbReference type="EMBL" id="SMO64029.1"/>
    </source>
</evidence>
<feature type="transmembrane region" description="Helical" evidence="8">
    <location>
        <begin position="425"/>
        <end position="443"/>
    </location>
</feature>
<feature type="signal peptide" evidence="9">
    <location>
        <begin position="1"/>
        <end position="24"/>
    </location>
</feature>
<dbReference type="InterPro" id="IPR022249">
    <property type="entry name" value="DUF3772"/>
</dbReference>
<dbReference type="SUPFAM" id="SSF50182">
    <property type="entry name" value="Sm-like ribonucleoproteins"/>
    <property type="match status" value="1"/>
</dbReference>
<keyword evidence="4 8" id="KW-0812">Transmembrane</keyword>
<feature type="transmembrane region" description="Helical" evidence="8">
    <location>
        <begin position="399"/>
        <end position="419"/>
    </location>
</feature>
<dbReference type="Pfam" id="PF12607">
    <property type="entry name" value="DUF3772"/>
    <property type="match status" value="1"/>
</dbReference>
<name>A0A521CX59_9RHOB</name>
<keyword evidence="9" id="KW-0732">Signal</keyword>
<keyword evidence="6 8" id="KW-0472">Membrane</keyword>
<evidence type="ECO:0000313" key="14">
    <source>
        <dbReference type="Proteomes" id="UP000316030"/>
    </source>
</evidence>
<evidence type="ECO:0000256" key="4">
    <source>
        <dbReference type="ARBA" id="ARBA00022692"/>
    </source>
</evidence>
<dbReference type="Proteomes" id="UP000316030">
    <property type="component" value="Unassembled WGS sequence"/>
</dbReference>
<dbReference type="InterPro" id="IPR011014">
    <property type="entry name" value="MscS_channel_TM-2"/>
</dbReference>